<keyword evidence="3" id="KW-0408">Iron</keyword>
<dbReference type="PANTHER" id="PTHR10359:SF19">
    <property type="entry name" value="DNA REPAIR GLYCOSYLASE MJ1434-RELATED"/>
    <property type="match status" value="1"/>
</dbReference>
<feature type="domain" description="HhH-GPD" evidence="5">
    <location>
        <begin position="34"/>
        <end position="191"/>
    </location>
</feature>
<dbReference type="CDD" id="cd00056">
    <property type="entry name" value="ENDO3c"/>
    <property type="match status" value="1"/>
</dbReference>
<evidence type="ECO:0000256" key="4">
    <source>
        <dbReference type="ARBA" id="ARBA00023014"/>
    </source>
</evidence>
<accession>A0A7T7M8R5</accession>
<dbReference type="SUPFAM" id="SSF48150">
    <property type="entry name" value="DNA-glycosylase"/>
    <property type="match status" value="1"/>
</dbReference>
<keyword evidence="4" id="KW-0411">Iron-sulfur</keyword>
<keyword evidence="1" id="KW-0004">4Fe-4S</keyword>
<evidence type="ECO:0000313" key="6">
    <source>
        <dbReference type="EMBL" id="QQM66835.1"/>
    </source>
</evidence>
<dbReference type="EMBL" id="CP066802">
    <property type="protein sequence ID" value="QQM66835.1"/>
    <property type="molecule type" value="Genomic_DNA"/>
</dbReference>
<dbReference type="GO" id="GO:0051539">
    <property type="term" value="F:4 iron, 4 sulfur cluster binding"/>
    <property type="evidence" value="ECO:0007669"/>
    <property type="project" value="UniProtKB-KW"/>
</dbReference>
<dbReference type="InterPro" id="IPR011257">
    <property type="entry name" value="DNA_glycosylase"/>
</dbReference>
<keyword evidence="2" id="KW-0479">Metal-binding</keyword>
<dbReference type="KEGG" id="awe:JG540_07105"/>
<protein>
    <submittedName>
        <fullName evidence="6">Deoxyribonuclease</fullName>
    </submittedName>
</protein>
<dbReference type="AlphaFoldDB" id="A0A7T7M8R5"/>
<dbReference type="Pfam" id="PF00730">
    <property type="entry name" value="HhH-GPD"/>
    <property type="match status" value="1"/>
</dbReference>
<organism evidence="6 7">
    <name type="scientific">Actinomyces weissii</name>
    <dbReference type="NCBI Taxonomy" id="675090"/>
    <lineage>
        <taxon>Bacteria</taxon>
        <taxon>Bacillati</taxon>
        <taxon>Actinomycetota</taxon>
        <taxon>Actinomycetes</taxon>
        <taxon>Actinomycetales</taxon>
        <taxon>Actinomycetaceae</taxon>
        <taxon>Actinomyces</taxon>
    </lineage>
</organism>
<name>A0A7T7M8R5_9ACTO</name>
<dbReference type="SMART" id="SM00478">
    <property type="entry name" value="ENDO3c"/>
    <property type="match status" value="1"/>
</dbReference>
<reference evidence="6 7" key="1">
    <citation type="submission" date="2020-12" db="EMBL/GenBank/DDBJ databases">
        <authorList>
            <person name="Zhou J."/>
        </authorList>
    </citation>
    <scope>NUCLEOTIDE SEQUENCE [LARGE SCALE GENOMIC DNA]</scope>
    <source>
        <strain evidence="6 7">CCUG 61299</strain>
    </source>
</reference>
<dbReference type="RefSeq" id="WP_200274932.1">
    <property type="nucleotide sequence ID" value="NZ_CP066802.1"/>
</dbReference>
<dbReference type="GO" id="GO:0046872">
    <property type="term" value="F:metal ion binding"/>
    <property type="evidence" value="ECO:0007669"/>
    <property type="project" value="UniProtKB-KW"/>
</dbReference>
<evidence type="ECO:0000256" key="3">
    <source>
        <dbReference type="ARBA" id="ARBA00023004"/>
    </source>
</evidence>
<dbReference type="GO" id="GO:0003824">
    <property type="term" value="F:catalytic activity"/>
    <property type="evidence" value="ECO:0007669"/>
    <property type="project" value="InterPro"/>
</dbReference>
<dbReference type="Gene3D" id="1.10.340.30">
    <property type="entry name" value="Hypothetical protein, domain 2"/>
    <property type="match status" value="1"/>
</dbReference>
<dbReference type="InterPro" id="IPR003265">
    <property type="entry name" value="HhH-GPD_domain"/>
</dbReference>
<keyword evidence="7" id="KW-1185">Reference proteome</keyword>
<evidence type="ECO:0000313" key="7">
    <source>
        <dbReference type="Proteomes" id="UP000595895"/>
    </source>
</evidence>
<dbReference type="PIRSF" id="PIRSF001435">
    <property type="entry name" value="Nth"/>
    <property type="match status" value="1"/>
</dbReference>
<evidence type="ECO:0000259" key="5">
    <source>
        <dbReference type="SMART" id="SM00478"/>
    </source>
</evidence>
<evidence type="ECO:0000256" key="2">
    <source>
        <dbReference type="ARBA" id="ARBA00022723"/>
    </source>
</evidence>
<dbReference type="GO" id="GO:0006284">
    <property type="term" value="P:base-excision repair"/>
    <property type="evidence" value="ECO:0007669"/>
    <property type="project" value="InterPro"/>
</dbReference>
<evidence type="ECO:0000256" key="1">
    <source>
        <dbReference type="ARBA" id="ARBA00022485"/>
    </source>
</evidence>
<dbReference type="Proteomes" id="UP000595895">
    <property type="component" value="Chromosome"/>
</dbReference>
<gene>
    <name evidence="6" type="ORF">JG540_07105</name>
</gene>
<sequence length="208" mass="22835">MDWRALYELLDARFEIGAWWPAESGFEVMVGAVLTQNTTWTSVEQAVAHLRQAQCLTPEAVRSCPDAELVRFIRPAGSYTRKAATLKGLAAWLAEHGEEAPDMPDTALRESLLAVNGVGPETADVICLYVYDRPVFVFDAYARRMLEALGAPVGSTYEGTRRLHQDSVHQAGLSAREHGRFHGLVVTAGKRARTVGWAQALGDRLRAG</sequence>
<proteinExistence type="predicted"/>
<dbReference type="PANTHER" id="PTHR10359">
    <property type="entry name" value="A/G-SPECIFIC ADENINE GLYCOSYLASE/ENDONUCLEASE III"/>
    <property type="match status" value="1"/>
</dbReference>